<dbReference type="GO" id="GO:0071978">
    <property type="term" value="P:bacterial-type flagellum-dependent swarming motility"/>
    <property type="evidence" value="ECO:0007669"/>
    <property type="project" value="TreeGrafter"/>
</dbReference>
<dbReference type="InterPro" id="IPR053967">
    <property type="entry name" value="LlgE_F_G-like_D1"/>
</dbReference>
<keyword evidence="2" id="KW-0975">Bacterial flagellum</keyword>
<organism evidence="6 7">
    <name type="scientific">Tissierella creatinophila DSM 6911</name>
    <dbReference type="NCBI Taxonomy" id="1123403"/>
    <lineage>
        <taxon>Bacteria</taxon>
        <taxon>Bacillati</taxon>
        <taxon>Bacillota</taxon>
        <taxon>Tissierellia</taxon>
        <taxon>Tissierellales</taxon>
        <taxon>Tissierellaceae</taxon>
        <taxon>Tissierella</taxon>
    </lineage>
</organism>
<evidence type="ECO:0000313" key="7">
    <source>
        <dbReference type="Proteomes" id="UP000186112"/>
    </source>
</evidence>
<keyword evidence="6" id="KW-0969">Cilium</keyword>
<dbReference type="EMBL" id="LTDM01000003">
    <property type="protein sequence ID" value="OLS03751.1"/>
    <property type="molecule type" value="Genomic_DNA"/>
</dbReference>
<dbReference type="Pfam" id="PF22692">
    <property type="entry name" value="LlgE_F_G_D1"/>
    <property type="match status" value="1"/>
</dbReference>
<gene>
    <name evidence="6" type="primary">flgG_2</name>
    <name evidence="6" type="ORF">TICRE_02640</name>
</gene>
<comment type="similarity">
    <text evidence="1 2">Belongs to the flagella basal body rod proteins family.</text>
</comment>
<dbReference type="PANTHER" id="PTHR30435:SF19">
    <property type="entry name" value="FLAGELLAR BASAL-BODY ROD PROTEIN FLGG"/>
    <property type="match status" value="1"/>
</dbReference>
<dbReference type="AlphaFoldDB" id="A0A1U7M900"/>
<sequence length="250" mass="27865">MIRSLYTVNRTMNVLQKHQENTSGNLANSNTSGYKFKTIMQSTLEPYEMINHAGGKNKDKRQVLGEFIFGNRIDEKITNLKDGTIYETGNFTDFAIQGEGFFTIELAGGGRGYTRNGNFVIGEDGTLTTQSGERVLGINNGNISPIYADEGFSIDQRGRVIGSNERFLITDFDDYNALVDRGDTIFTANVGGNIVENPTVSQNYLETSNVDFTKEMVKMIEISREFESNQKMIQSVDETLSKAVNEIGRL</sequence>
<dbReference type="SUPFAM" id="SSF117143">
    <property type="entry name" value="Flagellar hook protein flgE"/>
    <property type="match status" value="1"/>
</dbReference>
<dbReference type="InterPro" id="IPR010930">
    <property type="entry name" value="Flg_bb/hook_C_dom"/>
</dbReference>
<evidence type="ECO:0000256" key="1">
    <source>
        <dbReference type="ARBA" id="ARBA00009677"/>
    </source>
</evidence>
<dbReference type="InterPro" id="IPR020013">
    <property type="entry name" value="Flagellar_FlgE/F/G"/>
</dbReference>
<reference evidence="6 7" key="1">
    <citation type="submission" date="2016-02" db="EMBL/GenBank/DDBJ databases">
        <title>Genome sequence of Tissierella creatinophila DSM 6911.</title>
        <authorList>
            <person name="Poehlein A."/>
            <person name="Daniel R."/>
        </authorList>
    </citation>
    <scope>NUCLEOTIDE SEQUENCE [LARGE SCALE GENOMIC DNA]</scope>
    <source>
        <strain evidence="6 7">DSM 6911</strain>
    </source>
</reference>
<feature type="domain" description="Flagellar basal-body/hook protein C-terminal" evidence="4">
    <location>
        <begin position="202"/>
        <end position="245"/>
    </location>
</feature>
<evidence type="ECO:0000259" key="4">
    <source>
        <dbReference type="Pfam" id="PF06429"/>
    </source>
</evidence>
<dbReference type="InterPro" id="IPR037925">
    <property type="entry name" value="FlgE/F/G-like"/>
</dbReference>
<dbReference type="Pfam" id="PF06429">
    <property type="entry name" value="Flg_bbr_C"/>
    <property type="match status" value="1"/>
</dbReference>
<dbReference type="PANTHER" id="PTHR30435">
    <property type="entry name" value="FLAGELLAR PROTEIN"/>
    <property type="match status" value="1"/>
</dbReference>
<dbReference type="OrthoDB" id="9804559at2"/>
<comment type="caution">
    <text evidence="6">The sequence shown here is derived from an EMBL/GenBank/DDBJ whole genome shotgun (WGS) entry which is preliminary data.</text>
</comment>
<feature type="domain" description="Flagellar basal body rod protein N-terminal" evidence="3">
    <location>
        <begin position="5"/>
        <end position="35"/>
    </location>
</feature>
<evidence type="ECO:0000256" key="2">
    <source>
        <dbReference type="RuleBase" id="RU362116"/>
    </source>
</evidence>
<evidence type="ECO:0000259" key="3">
    <source>
        <dbReference type="Pfam" id="PF00460"/>
    </source>
</evidence>
<dbReference type="GO" id="GO:0009425">
    <property type="term" value="C:bacterial-type flagellum basal body"/>
    <property type="evidence" value="ECO:0007669"/>
    <property type="project" value="UniProtKB-SubCell"/>
</dbReference>
<accession>A0A1U7M900</accession>
<proteinExistence type="inferred from homology"/>
<feature type="domain" description="Flagellar hook protein FlgE/F/G-like D1" evidence="5">
    <location>
        <begin position="95"/>
        <end position="160"/>
    </location>
</feature>
<dbReference type="RefSeq" id="WP_075724335.1">
    <property type="nucleotide sequence ID" value="NZ_LTDM01000003.1"/>
</dbReference>
<name>A0A1U7M900_TISCR</name>
<keyword evidence="6" id="KW-0966">Cell projection</keyword>
<keyword evidence="7" id="KW-1185">Reference proteome</keyword>
<evidence type="ECO:0000259" key="5">
    <source>
        <dbReference type="Pfam" id="PF22692"/>
    </source>
</evidence>
<dbReference type="Pfam" id="PF00460">
    <property type="entry name" value="Flg_bb_rod"/>
    <property type="match status" value="1"/>
</dbReference>
<dbReference type="InterPro" id="IPR001444">
    <property type="entry name" value="Flag_bb_rod_N"/>
</dbReference>
<keyword evidence="6" id="KW-0282">Flagellum</keyword>
<protein>
    <submittedName>
        <fullName evidence="6">Flagellar basal-body rod protein FlgG</fullName>
    </submittedName>
</protein>
<comment type="subcellular location">
    <subcellularLocation>
        <location evidence="2">Bacterial flagellum basal body</location>
    </subcellularLocation>
</comment>
<dbReference type="Proteomes" id="UP000186112">
    <property type="component" value="Unassembled WGS sequence"/>
</dbReference>
<evidence type="ECO:0000313" key="6">
    <source>
        <dbReference type="EMBL" id="OLS03751.1"/>
    </source>
</evidence>
<dbReference type="NCBIfam" id="TIGR03506">
    <property type="entry name" value="FlgEFG_subfam"/>
    <property type="match status" value="1"/>
</dbReference>